<name>A0ABS7G5I9_9BACT</name>
<sequence length="212" mass="25012">MGLDMYHFKLTNKQEASDGDYYTVESLTSFPGILEPNRHLITDNTVPDTHFRILIFANEQDLRLYSRYGKTGTSEQLLVNNPENIATDIRNIEQQYQLDAADCLSFDRELLYKPTNEKFKHLQVTERSYTTSYKTYQVIFHTTAGYQRKGVKLLFYEDFINNAMLFKKEEVAEVLPYLDGNDPEAYRRCVENFQQHFIDNFEEGKSIFYISW</sequence>
<dbReference type="EMBL" id="JAICCF010000001">
    <property type="protein sequence ID" value="MBW8682897.1"/>
    <property type="molecule type" value="Genomic_DNA"/>
</dbReference>
<accession>A0ABS7G5I9</accession>
<organism evidence="1 2">
    <name type="scientific">Chitinophaga rhizophila</name>
    <dbReference type="NCBI Taxonomy" id="2866212"/>
    <lineage>
        <taxon>Bacteria</taxon>
        <taxon>Pseudomonadati</taxon>
        <taxon>Bacteroidota</taxon>
        <taxon>Chitinophagia</taxon>
        <taxon>Chitinophagales</taxon>
        <taxon>Chitinophagaceae</taxon>
        <taxon>Chitinophaga</taxon>
    </lineage>
</organism>
<comment type="caution">
    <text evidence="1">The sequence shown here is derived from an EMBL/GenBank/DDBJ whole genome shotgun (WGS) entry which is preliminary data.</text>
</comment>
<dbReference type="RefSeq" id="WP_220248132.1">
    <property type="nucleotide sequence ID" value="NZ_JAICCF010000001.1"/>
</dbReference>
<keyword evidence="2" id="KW-1185">Reference proteome</keyword>
<evidence type="ECO:0000313" key="1">
    <source>
        <dbReference type="EMBL" id="MBW8682897.1"/>
    </source>
</evidence>
<dbReference type="Proteomes" id="UP000812961">
    <property type="component" value="Unassembled WGS sequence"/>
</dbReference>
<gene>
    <name evidence="1" type="ORF">K1Y79_01005</name>
</gene>
<evidence type="ECO:0000313" key="2">
    <source>
        <dbReference type="Proteomes" id="UP000812961"/>
    </source>
</evidence>
<proteinExistence type="predicted"/>
<protein>
    <submittedName>
        <fullName evidence="1">Uncharacterized protein</fullName>
    </submittedName>
</protein>
<reference evidence="1 2" key="1">
    <citation type="submission" date="2021-08" db="EMBL/GenBank/DDBJ databases">
        <title>The genome sequence of Chitinophaga sp. B61.</title>
        <authorList>
            <person name="Zhang X."/>
        </authorList>
    </citation>
    <scope>NUCLEOTIDE SEQUENCE [LARGE SCALE GENOMIC DNA]</scope>
    <source>
        <strain evidence="1 2">B61</strain>
    </source>
</reference>